<proteinExistence type="predicted"/>
<dbReference type="AlphaFoldDB" id="A0AAV1T703"/>
<dbReference type="PROSITE" id="PS00141">
    <property type="entry name" value="ASP_PROTEASE"/>
    <property type="match status" value="1"/>
</dbReference>
<evidence type="ECO:0000256" key="2">
    <source>
        <dbReference type="SAM" id="MobiDB-lite"/>
    </source>
</evidence>
<evidence type="ECO:0000313" key="5">
    <source>
        <dbReference type="Proteomes" id="UP001162060"/>
    </source>
</evidence>
<evidence type="ECO:0000259" key="3">
    <source>
        <dbReference type="PROSITE" id="PS50175"/>
    </source>
</evidence>
<accession>A0AAV1T703</accession>
<dbReference type="Pfam" id="PF00077">
    <property type="entry name" value="RVP"/>
    <property type="match status" value="1"/>
</dbReference>
<dbReference type="GO" id="GO:0004190">
    <property type="term" value="F:aspartic-type endopeptidase activity"/>
    <property type="evidence" value="ECO:0007669"/>
    <property type="project" value="InterPro"/>
</dbReference>
<evidence type="ECO:0000256" key="1">
    <source>
        <dbReference type="ARBA" id="ARBA00022801"/>
    </source>
</evidence>
<dbReference type="SUPFAM" id="SSF50630">
    <property type="entry name" value="Acid proteases"/>
    <property type="match status" value="1"/>
</dbReference>
<reference evidence="4" key="1">
    <citation type="submission" date="2024-01" db="EMBL/GenBank/DDBJ databases">
        <authorList>
            <person name="Webb A."/>
        </authorList>
    </citation>
    <scope>NUCLEOTIDE SEQUENCE</scope>
    <source>
        <strain evidence="4">Pm1</strain>
    </source>
</reference>
<feature type="domain" description="Peptidase A2" evidence="3">
    <location>
        <begin position="60"/>
        <end position="81"/>
    </location>
</feature>
<dbReference type="InterPro" id="IPR021109">
    <property type="entry name" value="Peptidase_aspartic_dom_sf"/>
</dbReference>
<name>A0AAV1T703_9STRA</name>
<dbReference type="Gene3D" id="2.40.70.10">
    <property type="entry name" value="Acid Proteases"/>
    <property type="match status" value="1"/>
</dbReference>
<gene>
    <name evidence="4" type="ORF">PM001_LOCUS2088</name>
</gene>
<dbReference type="EMBL" id="CAKLBY020000016">
    <property type="protein sequence ID" value="CAK7900496.1"/>
    <property type="molecule type" value="Genomic_DNA"/>
</dbReference>
<comment type="caution">
    <text evidence="4">The sequence shown here is derived from an EMBL/GenBank/DDBJ whole genome shotgun (WGS) entry which is preliminary data.</text>
</comment>
<protein>
    <recommendedName>
        <fullName evidence="3">Peptidase A2 domain-containing protein</fullName>
    </recommendedName>
</protein>
<evidence type="ECO:0000313" key="4">
    <source>
        <dbReference type="EMBL" id="CAK7900496.1"/>
    </source>
</evidence>
<dbReference type="InterPro" id="IPR018061">
    <property type="entry name" value="Retropepsins"/>
</dbReference>
<dbReference type="InterPro" id="IPR001995">
    <property type="entry name" value="Peptidase_A2_cat"/>
</dbReference>
<keyword evidence="1" id="KW-0378">Hydrolase</keyword>
<sequence length="176" mass="19429">MQTTVSSKNKYPRFEEESSDSDSDSNSEMKLVGLVAKKHTSTKLAPLRIKVQLKNANINFEALLDSGASMSIINQKNLQANVQLGRKKVASSTKFQTENGEVTSDGSAVIQFRFASLKPSAIITHRFEILEKSQDAIRLIGTSLRHWALCSISKKMLFSGMATTRTLIPVCHALSR</sequence>
<dbReference type="GO" id="GO:0006508">
    <property type="term" value="P:proteolysis"/>
    <property type="evidence" value="ECO:0007669"/>
    <property type="project" value="InterPro"/>
</dbReference>
<dbReference type="PROSITE" id="PS50175">
    <property type="entry name" value="ASP_PROT_RETROV"/>
    <property type="match status" value="1"/>
</dbReference>
<dbReference type="Proteomes" id="UP001162060">
    <property type="component" value="Unassembled WGS sequence"/>
</dbReference>
<dbReference type="InterPro" id="IPR001969">
    <property type="entry name" value="Aspartic_peptidase_AS"/>
</dbReference>
<organism evidence="4 5">
    <name type="scientific">Peronospora matthiolae</name>
    <dbReference type="NCBI Taxonomy" id="2874970"/>
    <lineage>
        <taxon>Eukaryota</taxon>
        <taxon>Sar</taxon>
        <taxon>Stramenopiles</taxon>
        <taxon>Oomycota</taxon>
        <taxon>Peronosporomycetes</taxon>
        <taxon>Peronosporales</taxon>
        <taxon>Peronosporaceae</taxon>
        <taxon>Peronospora</taxon>
    </lineage>
</organism>
<feature type="region of interest" description="Disordered" evidence="2">
    <location>
        <begin position="1"/>
        <end position="27"/>
    </location>
</feature>